<dbReference type="OrthoDB" id="311454at2157"/>
<dbReference type="PATRIC" id="fig|662479.7.peg.1498"/>
<dbReference type="STRING" id="662479.C440_07412"/>
<evidence type="ECO:0000313" key="1">
    <source>
        <dbReference type="EMBL" id="ELZ94885.1"/>
    </source>
</evidence>
<accession>M0IDM8</accession>
<dbReference type="PANTHER" id="PTHR39328">
    <property type="entry name" value="BLL2871 PROTEIN"/>
    <property type="match status" value="1"/>
</dbReference>
<protein>
    <recommendedName>
        <fullName evidence="3">DUF1028 domain-containing protein</fullName>
    </recommendedName>
</protein>
<evidence type="ECO:0000313" key="2">
    <source>
        <dbReference type="Proteomes" id="UP000011550"/>
    </source>
</evidence>
<name>M0IDM8_9EURY</name>
<dbReference type="RefSeq" id="WP_008319702.1">
    <property type="nucleotide sequence ID" value="NZ_AOLN01000011.1"/>
</dbReference>
<dbReference type="AlphaFoldDB" id="M0IDM8"/>
<evidence type="ECO:0008006" key="3">
    <source>
        <dbReference type="Google" id="ProtNLM"/>
    </source>
</evidence>
<reference evidence="1 2" key="1">
    <citation type="journal article" date="2014" name="PLoS Genet.">
        <title>Phylogenetically driven sequencing of extremely halophilic archaea reveals strategies for static and dynamic osmo-response.</title>
        <authorList>
            <person name="Becker E.A."/>
            <person name="Seitzer P.M."/>
            <person name="Tritt A."/>
            <person name="Larsen D."/>
            <person name="Krusor M."/>
            <person name="Yao A.I."/>
            <person name="Wu D."/>
            <person name="Madern D."/>
            <person name="Eisen J.A."/>
            <person name="Darling A.E."/>
            <person name="Facciotti M.T."/>
        </authorList>
    </citation>
    <scope>NUCLEOTIDE SEQUENCE [LARGE SCALE GENOMIC DNA]</scope>
    <source>
        <strain evidence="1 2">ATCC BAA-1512</strain>
    </source>
</reference>
<keyword evidence="2" id="KW-1185">Reference proteome</keyword>
<sequence>MTLSICVHESYVDADGRDQDRFGIAVTTRLPGVGAVCPFVSEHGVVATQAVTNVELGRRGLSYLEDGLAVDDALQSLLNADDKRAARQLHGVDADGTFAFTGDDCLGWAGHREASGDERQHDRRAGGNYTVAGNLLTDESVLDATADAYEERARDGGRDGLLVKRLIDALGAGHAAGGDKRDDLEIQSAAVVVASTEDRAMDPSYNDLRVDASKTPLRDLRETFALAHEGYEAAIEKYAE</sequence>
<dbReference type="Proteomes" id="UP000011550">
    <property type="component" value="Unassembled WGS sequence"/>
</dbReference>
<dbReference type="Gene3D" id="3.60.20.10">
    <property type="entry name" value="Glutamine Phosphoribosylpyrophosphate, subunit 1, domain 1"/>
    <property type="match status" value="1"/>
</dbReference>
<comment type="caution">
    <text evidence="1">The sequence shown here is derived from an EMBL/GenBank/DDBJ whole genome shotgun (WGS) entry which is preliminary data.</text>
</comment>
<dbReference type="InterPro" id="IPR029055">
    <property type="entry name" value="Ntn_hydrolases_N"/>
</dbReference>
<gene>
    <name evidence="1" type="ORF">C440_07412</name>
</gene>
<dbReference type="SUPFAM" id="SSF56235">
    <property type="entry name" value="N-terminal nucleophile aminohydrolases (Ntn hydrolases)"/>
    <property type="match status" value="1"/>
</dbReference>
<proteinExistence type="predicted"/>
<dbReference type="EMBL" id="AOLN01000011">
    <property type="protein sequence ID" value="ELZ94885.1"/>
    <property type="molecule type" value="Genomic_DNA"/>
</dbReference>
<dbReference type="Pfam" id="PF06267">
    <property type="entry name" value="DUF1028"/>
    <property type="match status" value="1"/>
</dbReference>
<dbReference type="PANTHER" id="PTHR39328:SF1">
    <property type="entry name" value="BLL2871 PROTEIN"/>
    <property type="match status" value="1"/>
</dbReference>
<organism evidence="1 2">
    <name type="scientific">Haloferax mucosum ATCC BAA-1512</name>
    <dbReference type="NCBI Taxonomy" id="662479"/>
    <lineage>
        <taxon>Archaea</taxon>
        <taxon>Methanobacteriati</taxon>
        <taxon>Methanobacteriota</taxon>
        <taxon>Stenosarchaea group</taxon>
        <taxon>Halobacteria</taxon>
        <taxon>Halobacteriales</taxon>
        <taxon>Haloferacaceae</taxon>
        <taxon>Haloferax</taxon>
    </lineage>
</organism>
<dbReference type="InterPro" id="IPR010430">
    <property type="entry name" value="DUF1028"/>
</dbReference>